<protein>
    <recommendedName>
        <fullName evidence="3">monoamine oxidase</fullName>
        <ecNumber evidence="3">1.4.3.4</ecNumber>
    </recommendedName>
</protein>
<dbReference type="PANTHER" id="PTHR43563:SF18">
    <property type="entry name" value="AMINE OXIDASE DOMAIN-CONTAINING PROTEIN"/>
    <property type="match status" value="1"/>
</dbReference>
<dbReference type="Gene3D" id="3.50.50.60">
    <property type="entry name" value="FAD/NAD(P)-binding domain"/>
    <property type="match status" value="1"/>
</dbReference>
<reference evidence="7" key="1">
    <citation type="submission" date="2020-10" db="EMBL/GenBank/DDBJ databases">
        <authorList>
            <person name="Kikuchi T."/>
        </authorList>
    </citation>
    <scope>NUCLEOTIDE SEQUENCE</scope>
    <source>
        <strain evidence="7">NKZ352</strain>
    </source>
</reference>
<keyword evidence="8" id="KW-1185">Reference proteome</keyword>
<sequence length="746" mass="82387">MMEERGNSKKTKRGGRRTRNARSSVGGSEQVRRVSVFASYCLFSTNFRLAPEEPMWLLGLTATLLAVVAQPSQPITASVEKETYDVVVVGAGLTGLTAARKIRSSRPEASILILEARPQMGGRIRYSSMKTATGDVWVDTGSQFVSPTHAQLVALIHEVGLDLQPQLSCGRPAVFNQRRRLKREDLSWDNGQQDLAAFLNSPNASELAEVSIQEISSKTNTKKSESINRLLQTFYDAPGEQVAALQVALTAISEKSSVRSLLRHLGHGDSLIVRQGLSELLRRLADGLNLVFNEAVVSVNEAASPVVVETSKREISAHQVIIAVPPAVLPSIRLVPHPELSFQQLIQNYYPTGHAFYFTMTFARAFWRDVGKSGECIFTAKAPIVWMTTFDVSAASSCNDSSSATLWGIVHLAYELTSQQRLQHYVEAVVQALDIPNAVPLDISEVNFSRDVFARGSVATLRPGVNKSMLQHFKGYHTVLQNVHIASAELSNVSMGMMNGAVVAAEAVAAAVSENLRPTRPEMLRDAPIETATNFPYATSSHYPPAFLKKAWNGGHTAEQPTSEKRLPTTQAKIATRDFIYETSSHYPPTEQPPLTTMKHFSYGNLVDSKMENLYYEGPQFDDVKNKEPETTTSSSFVYKTSSVMPSIEPIETTTYKHFSNGNLPKSFGEPKKTETVRKTFFDSTSTHYPPNEQIRDEELEEGTVSSQVVDYLDNIVQQARNDSSLQLATRLTRLLQTLLKGLLKE</sequence>
<dbReference type="GO" id="GO:0097621">
    <property type="term" value="F:monoamine oxidase activity"/>
    <property type="evidence" value="ECO:0007669"/>
    <property type="project" value="UniProtKB-EC"/>
</dbReference>
<dbReference type="EMBL" id="CAJGYM010000001">
    <property type="protein sequence ID" value="CAD6184191.1"/>
    <property type="molecule type" value="Genomic_DNA"/>
</dbReference>
<dbReference type="Proteomes" id="UP000835052">
    <property type="component" value="Unassembled WGS sequence"/>
</dbReference>
<evidence type="ECO:0000256" key="5">
    <source>
        <dbReference type="SAM" id="MobiDB-lite"/>
    </source>
</evidence>
<evidence type="ECO:0000256" key="3">
    <source>
        <dbReference type="ARBA" id="ARBA00012804"/>
    </source>
</evidence>
<dbReference type="OrthoDB" id="7777654at2759"/>
<dbReference type="InterPro" id="IPR002937">
    <property type="entry name" value="Amino_oxidase"/>
</dbReference>
<evidence type="ECO:0000313" key="8">
    <source>
        <dbReference type="Proteomes" id="UP000835052"/>
    </source>
</evidence>
<evidence type="ECO:0000256" key="2">
    <source>
        <dbReference type="ARBA" id="ARBA00005995"/>
    </source>
</evidence>
<name>A0A8S1GMJ3_9PELO</name>
<evidence type="ECO:0000313" key="7">
    <source>
        <dbReference type="EMBL" id="CAD6184191.1"/>
    </source>
</evidence>
<feature type="compositionally biased region" description="Basic residues" evidence="5">
    <location>
        <begin position="8"/>
        <end position="20"/>
    </location>
</feature>
<gene>
    <name evidence="7" type="ORF">CAUJ_LOCUS110</name>
</gene>
<comment type="caution">
    <text evidence="7">The sequence shown here is derived from an EMBL/GenBank/DDBJ whole genome shotgun (WGS) entry which is preliminary data.</text>
</comment>
<proteinExistence type="inferred from homology"/>
<evidence type="ECO:0000256" key="4">
    <source>
        <dbReference type="ARBA" id="ARBA00048448"/>
    </source>
</evidence>
<comment type="catalytic activity">
    <reaction evidence="4">
        <text>a secondary aliphatic amine + O2 + H2O = a primary amine + an aldehyde + H2O2</text>
        <dbReference type="Rhea" id="RHEA:26414"/>
        <dbReference type="ChEBI" id="CHEBI:15377"/>
        <dbReference type="ChEBI" id="CHEBI:15379"/>
        <dbReference type="ChEBI" id="CHEBI:16240"/>
        <dbReference type="ChEBI" id="CHEBI:17478"/>
        <dbReference type="ChEBI" id="CHEBI:58855"/>
        <dbReference type="ChEBI" id="CHEBI:65296"/>
        <dbReference type="EC" id="1.4.3.4"/>
    </reaction>
</comment>
<feature type="region of interest" description="Disordered" evidence="5">
    <location>
        <begin position="1"/>
        <end position="26"/>
    </location>
</feature>
<dbReference type="PANTHER" id="PTHR43563">
    <property type="entry name" value="AMINE OXIDASE"/>
    <property type="match status" value="1"/>
</dbReference>
<dbReference type="SUPFAM" id="SSF54373">
    <property type="entry name" value="FAD-linked reductases, C-terminal domain"/>
    <property type="match status" value="1"/>
</dbReference>
<comment type="subcellular location">
    <subcellularLocation>
        <location evidence="1">Mitochondrion outer membrane</location>
        <topology evidence="1">Single-pass type IV membrane protein</topology>
        <orientation evidence="1">Cytoplasmic side</orientation>
    </subcellularLocation>
</comment>
<dbReference type="InterPro" id="IPR036188">
    <property type="entry name" value="FAD/NAD-bd_sf"/>
</dbReference>
<evidence type="ECO:0000259" key="6">
    <source>
        <dbReference type="Pfam" id="PF01593"/>
    </source>
</evidence>
<dbReference type="AlphaFoldDB" id="A0A8S1GMJ3"/>
<dbReference type="GO" id="GO:0005741">
    <property type="term" value="C:mitochondrial outer membrane"/>
    <property type="evidence" value="ECO:0007669"/>
    <property type="project" value="UniProtKB-SubCell"/>
</dbReference>
<organism evidence="7 8">
    <name type="scientific">Caenorhabditis auriculariae</name>
    <dbReference type="NCBI Taxonomy" id="2777116"/>
    <lineage>
        <taxon>Eukaryota</taxon>
        <taxon>Metazoa</taxon>
        <taxon>Ecdysozoa</taxon>
        <taxon>Nematoda</taxon>
        <taxon>Chromadorea</taxon>
        <taxon>Rhabditida</taxon>
        <taxon>Rhabditina</taxon>
        <taxon>Rhabditomorpha</taxon>
        <taxon>Rhabditoidea</taxon>
        <taxon>Rhabditidae</taxon>
        <taxon>Peloderinae</taxon>
        <taxon>Caenorhabditis</taxon>
    </lineage>
</organism>
<feature type="domain" description="Amine oxidase" evidence="6">
    <location>
        <begin position="93"/>
        <end position="512"/>
    </location>
</feature>
<dbReference type="Pfam" id="PF01593">
    <property type="entry name" value="Amino_oxidase"/>
    <property type="match status" value="1"/>
</dbReference>
<dbReference type="SUPFAM" id="SSF51905">
    <property type="entry name" value="FAD/NAD(P)-binding domain"/>
    <property type="match status" value="1"/>
</dbReference>
<evidence type="ECO:0000256" key="1">
    <source>
        <dbReference type="ARBA" id="ARBA00004362"/>
    </source>
</evidence>
<dbReference type="InterPro" id="IPR050703">
    <property type="entry name" value="Flavin_MAO"/>
</dbReference>
<accession>A0A8S1GMJ3</accession>
<comment type="similarity">
    <text evidence="2">Belongs to the flavin monoamine oxidase family.</text>
</comment>
<dbReference type="EC" id="1.4.3.4" evidence="3"/>